<evidence type="ECO:0000313" key="4">
    <source>
        <dbReference type="Proteomes" id="UP000175691"/>
    </source>
</evidence>
<reference evidence="3 4" key="1">
    <citation type="submission" date="2016-08" db="EMBL/GenBank/DDBJ databases">
        <authorList>
            <person name="Seilhamer J.J."/>
        </authorList>
    </citation>
    <scope>NUCLEOTIDE SEQUENCE [LARGE SCALE GENOMIC DNA]</scope>
    <source>
        <strain evidence="3 4">KCTC 42603</strain>
    </source>
</reference>
<keyword evidence="1" id="KW-0732">Signal</keyword>
<dbReference type="Pfam" id="PF17131">
    <property type="entry name" value="LolA_like"/>
    <property type="match status" value="1"/>
</dbReference>
<sequence length="265" mass="30761">MTQLRKLSFAALAVTAMLSVPVIADEASEKEGLRIAQARKEVNRGWDNTVASITMTLRNAQGQEATREMRVKTLEVPTDGDKALTIFDSPRDISGTAFLSFSHVNEADEQWIYLPGPKMVRRISTSNKSGPFLGSEYAFEDMTSFEVPKYTYDYIGDEKFEGDDVYVIEQVPVDEFSGYSKQRLWIDKTHYRPRKVLFFDRKGDELKELEFRDYRLFKDEFWRPMKSFMYNLQTNKSTKLVTHDLQFGTELEESDFDSKSLRRAR</sequence>
<accession>A0A1E7ZAV3</accession>
<evidence type="ECO:0000256" key="1">
    <source>
        <dbReference type="SAM" id="SignalP"/>
    </source>
</evidence>
<dbReference type="OrthoDB" id="9803781at2"/>
<comment type="caution">
    <text evidence="3">The sequence shown here is derived from an EMBL/GenBank/DDBJ whole genome shotgun (WGS) entry which is preliminary data.</text>
</comment>
<evidence type="ECO:0000259" key="2">
    <source>
        <dbReference type="Pfam" id="PF17131"/>
    </source>
</evidence>
<gene>
    <name evidence="3" type="ORF">BFC18_12560</name>
</gene>
<feature type="domain" description="Uncharacterized protein TP-0789" evidence="2">
    <location>
        <begin position="81"/>
        <end position="263"/>
    </location>
</feature>
<name>A0A1E7ZAV3_9ALTE</name>
<dbReference type="Proteomes" id="UP000175691">
    <property type="component" value="Unassembled WGS sequence"/>
</dbReference>
<dbReference type="InterPro" id="IPR033399">
    <property type="entry name" value="TP_0789-like"/>
</dbReference>
<evidence type="ECO:0000313" key="3">
    <source>
        <dbReference type="EMBL" id="OFC70581.1"/>
    </source>
</evidence>
<dbReference type="CDD" id="cd16329">
    <property type="entry name" value="LolA_like"/>
    <property type="match status" value="1"/>
</dbReference>
<dbReference type="RefSeq" id="WP_070125654.1">
    <property type="nucleotide sequence ID" value="NZ_MDHN01000028.1"/>
</dbReference>
<protein>
    <submittedName>
        <fullName evidence="3">Outer membrane lipoprotein-sorting protein</fullName>
    </submittedName>
</protein>
<organism evidence="3 4">
    <name type="scientific">Alteromonas confluentis</name>
    <dbReference type="NCBI Taxonomy" id="1656094"/>
    <lineage>
        <taxon>Bacteria</taxon>
        <taxon>Pseudomonadati</taxon>
        <taxon>Pseudomonadota</taxon>
        <taxon>Gammaproteobacteria</taxon>
        <taxon>Alteromonadales</taxon>
        <taxon>Alteromonadaceae</taxon>
        <taxon>Alteromonas/Salinimonas group</taxon>
        <taxon>Alteromonas</taxon>
    </lineage>
</organism>
<feature type="signal peptide" evidence="1">
    <location>
        <begin position="1"/>
        <end position="24"/>
    </location>
</feature>
<dbReference type="STRING" id="1656094.BFC18_12560"/>
<feature type="chain" id="PRO_5009209612" evidence="1">
    <location>
        <begin position="25"/>
        <end position="265"/>
    </location>
</feature>
<dbReference type="Gene3D" id="2.50.20.10">
    <property type="entry name" value="Lipoprotein localisation LolA/LolB/LppX"/>
    <property type="match status" value="1"/>
</dbReference>
<keyword evidence="4" id="KW-1185">Reference proteome</keyword>
<dbReference type="AlphaFoldDB" id="A0A1E7ZAV3"/>
<dbReference type="EMBL" id="MDHN01000028">
    <property type="protein sequence ID" value="OFC70581.1"/>
    <property type="molecule type" value="Genomic_DNA"/>
</dbReference>
<keyword evidence="3" id="KW-0449">Lipoprotein</keyword>
<proteinExistence type="predicted"/>